<dbReference type="SUPFAM" id="SSF53756">
    <property type="entry name" value="UDP-Glycosyltransferase/glycogen phosphorylase"/>
    <property type="match status" value="1"/>
</dbReference>
<protein>
    <recommendedName>
        <fullName evidence="2">Glycosyl transferase family 1 domain-containing protein</fullName>
    </recommendedName>
</protein>
<sequence length="412" mass="47410">MQSTKEEIKAMKKKVLLYSDCNLFGGSEHVIYNIIRNPYLKEKFSFSFLYRYSKLYQDKVTELNYSQYCDNLYSIHLLTNHTIHRYLKSKITIRIIRRILFLPFYILETVGFYKFINRIIIDIFIKKHHDYAIVHINNGGYPGAYSCLQFALGLRKYPKIRTIMQVNNLAQSGYEKIDDRVCSSIDKFVTASKNARKALLLKRKIKSSKVTTLSNYVEDVAIQYDKGGKEDLDDGTITILQVALLQKRKGQKYLIDALKILNTNSSVKYHLLLIGNGECYNEIKQYIKLQGVEACVQLLGYRDDYLDYVNKADVIALPSIKDEDMPLIILSSMALSKPIVSTDIGGIPEEIINGVSGILISPKEDGFSYRLADAIKKAYKERNVIGENARCRYEECFSAQSYAKNIIRLYNE</sequence>
<gene>
    <name evidence="3" type="ORF">KGMB02408_12410</name>
</gene>
<organism evidence="3 4">
    <name type="scientific">Bacteroides faecalis</name>
    <dbReference type="NCBI Taxonomy" id="2447885"/>
    <lineage>
        <taxon>Bacteria</taxon>
        <taxon>Pseudomonadati</taxon>
        <taxon>Bacteroidota</taxon>
        <taxon>Bacteroidia</taxon>
        <taxon>Bacteroidales</taxon>
        <taxon>Bacteroidaceae</taxon>
        <taxon>Bacteroides</taxon>
    </lineage>
</organism>
<accession>A0A401LRX0</accession>
<feature type="domain" description="Glycosyl transferase family 1" evidence="2">
    <location>
        <begin position="229"/>
        <end position="390"/>
    </location>
</feature>
<dbReference type="GO" id="GO:0016757">
    <property type="term" value="F:glycosyltransferase activity"/>
    <property type="evidence" value="ECO:0007669"/>
    <property type="project" value="InterPro"/>
</dbReference>
<name>A0A401LRX0_9BACE</name>
<keyword evidence="4" id="KW-1185">Reference proteome</keyword>
<evidence type="ECO:0000256" key="1">
    <source>
        <dbReference type="SAM" id="Phobius"/>
    </source>
</evidence>
<keyword evidence="1" id="KW-0472">Membrane</keyword>
<evidence type="ECO:0000313" key="3">
    <source>
        <dbReference type="EMBL" id="GCB34296.1"/>
    </source>
</evidence>
<keyword evidence="1" id="KW-1133">Transmembrane helix</keyword>
<evidence type="ECO:0000259" key="2">
    <source>
        <dbReference type="Pfam" id="PF00534"/>
    </source>
</evidence>
<comment type="caution">
    <text evidence="3">The sequence shown here is derived from an EMBL/GenBank/DDBJ whole genome shotgun (WGS) entry which is preliminary data.</text>
</comment>
<dbReference type="Proteomes" id="UP000288079">
    <property type="component" value="Unassembled WGS sequence"/>
</dbReference>
<evidence type="ECO:0000313" key="4">
    <source>
        <dbReference type="Proteomes" id="UP000288079"/>
    </source>
</evidence>
<dbReference type="Pfam" id="PF00534">
    <property type="entry name" value="Glycos_transf_1"/>
    <property type="match status" value="1"/>
</dbReference>
<feature type="transmembrane region" description="Helical" evidence="1">
    <location>
        <begin position="95"/>
        <end position="116"/>
    </location>
</feature>
<dbReference type="InterPro" id="IPR001296">
    <property type="entry name" value="Glyco_trans_1"/>
</dbReference>
<dbReference type="EMBL" id="BHWB01000003">
    <property type="protein sequence ID" value="GCB34296.1"/>
    <property type="molecule type" value="Genomic_DNA"/>
</dbReference>
<keyword evidence="1" id="KW-0812">Transmembrane</keyword>
<dbReference type="PANTHER" id="PTHR12526">
    <property type="entry name" value="GLYCOSYLTRANSFERASE"/>
    <property type="match status" value="1"/>
</dbReference>
<reference evidence="3 4" key="1">
    <citation type="submission" date="2018-10" db="EMBL/GenBank/DDBJ databases">
        <title>Draft Genome Sequence of Bacteroides sp. KCTC 15687.</title>
        <authorList>
            <person name="Yu S.Y."/>
            <person name="Kim J.S."/>
            <person name="Oh B.S."/>
            <person name="Park S.H."/>
            <person name="Kang S.W."/>
            <person name="Park J.E."/>
            <person name="Choi S.H."/>
            <person name="Han K.I."/>
            <person name="Lee K.C."/>
            <person name="Eom M.K."/>
            <person name="Suh M.K."/>
            <person name="Lee D.H."/>
            <person name="Yoon H."/>
            <person name="Kim B."/>
            <person name="Yang S.J."/>
            <person name="Lee J.S."/>
            <person name="Lee J.H."/>
        </authorList>
    </citation>
    <scope>NUCLEOTIDE SEQUENCE [LARGE SCALE GENOMIC DNA]</scope>
    <source>
        <strain evidence="3 4">KCTC 15687</strain>
    </source>
</reference>
<dbReference type="Gene3D" id="3.40.50.2000">
    <property type="entry name" value="Glycogen Phosphorylase B"/>
    <property type="match status" value="2"/>
</dbReference>
<proteinExistence type="predicted"/>
<dbReference type="AlphaFoldDB" id="A0A401LRX0"/>